<reference evidence="2 3" key="1">
    <citation type="journal article" date="2015" name="Genome Biol. Evol.">
        <title>The genome of winter moth (Operophtera brumata) provides a genomic perspective on sexual dimorphism and phenology.</title>
        <authorList>
            <person name="Derks M.F."/>
            <person name="Smit S."/>
            <person name="Salis L."/>
            <person name="Schijlen E."/>
            <person name="Bossers A."/>
            <person name="Mateman C."/>
            <person name="Pijl A.S."/>
            <person name="de Ridder D."/>
            <person name="Groenen M.A."/>
            <person name="Visser M.E."/>
            <person name="Megens H.J."/>
        </authorList>
    </citation>
    <scope>NUCLEOTIDE SEQUENCE [LARGE SCALE GENOMIC DNA]</scope>
    <source>
        <strain evidence="2">WM2013NL</strain>
        <tissue evidence="2">Head and thorax</tissue>
    </source>
</reference>
<dbReference type="InterPro" id="IPR045219">
    <property type="entry name" value="PKAT"/>
</dbReference>
<dbReference type="GO" id="GO:0005886">
    <property type="term" value="C:plasma membrane"/>
    <property type="evidence" value="ECO:0007669"/>
    <property type="project" value="TreeGrafter"/>
</dbReference>
<comment type="caution">
    <text evidence="2">The sequence shown here is derived from an EMBL/GenBank/DDBJ whole genome shotgun (WGS) entry which is preliminary data.</text>
</comment>
<evidence type="ECO:0000256" key="1">
    <source>
        <dbReference type="SAM" id="SignalP"/>
    </source>
</evidence>
<dbReference type="Proteomes" id="UP000037510">
    <property type="component" value="Unassembled WGS sequence"/>
</dbReference>
<evidence type="ECO:0000313" key="3">
    <source>
        <dbReference type="Proteomes" id="UP000037510"/>
    </source>
</evidence>
<keyword evidence="1" id="KW-0732">Signal</keyword>
<organism evidence="2 3">
    <name type="scientific">Operophtera brumata</name>
    <name type="common">Winter moth</name>
    <name type="synonym">Phalaena brumata</name>
    <dbReference type="NCBI Taxonomy" id="104452"/>
    <lineage>
        <taxon>Eukaryota</taxon>
        <taxon>Metazoa</taxon>
        <taxon>Ecdysozoa</taxon>
        <taxon>Arthropoda</taxon>
        <taxon>Hexapoda</taxon>
        <taxon>Insecta</taxon>
        <taxon>Pterygota</taxon>
        <taxon>Neoptera</taxon>
        <taxon>Endopterygota</taxon>
        <taxon>Lepidoptera</taxon>
        <taxon>Glossata</taxon>
        <taxon>Ditrysia</taxon>
        <taxon>Geometroidea</taxon>
        <taxon>Geometridae</taxon>
        <taxon>Larentiinae</taxon>
        <taxon>Operophtera</taxon>
    </lineage>
</organism>
<proteinExistence type="predicted"/>
<dbReference type="PANTHER" id="PTHR11861:SF8">
    <property type="entry name" value="PKD DOMAIN-CONTAINING PROTEIN"/>
    <property type="match status" value="1"/>
</dbReference>
<feature type="signal peptide" evidence="1">
    <location>
        <begin position="1"/>
        <end position="20"/>
    </location>
</feature>
<feature type="chain" id="PRO_5005572790" evidence="1">
    <location>
        <begin position="21"/>
        <end position="335"/>
    </location>
</feature>
<keyword evidence="3" id="KW-1185">Reference proteome</keyword>
<accession>A0A0L7KTY2</accession>
<evidence type="ECO:0000313" key="2">
    <source>
        <dbReference type="EMBL" id="KOB66712.1"/>
    </source>
</evidence>
<name>A0A0L7KTY2_OPEBR</name>
<dbReference type="PANTHER" id="PTHR11861">
    <property type="entry name" value="MELANOCYTE PROTEIN PMEL 17-RELATED"/>
    <property type="match status" value="1"/>
</dbReference>
<dbReference type="STRING" id="104452.A0A0L7KTY2"/>
<dbReference type="EMBL" id="JTDY01005708">
    <property type="protein sequence ID" value="KOB66712.1"/>
    <property type="molecule type" value="Genomic_DNA"/>
</dbReference>
<protein>
    <submittedName>
        <fullName evidence="2">Uncharacterized protein</fullName>
    </submittedName>
</protein>
<gene>
    <name evidence="2" type="ORF">OBRU01_20873</name>
</gene>
<sequence length="335" mass="38076">MALWKVYMCVAVFGVIDVSAMSVSLSRVGKAVRGSNITFTATVAGYEDPNQELKFIFHDNAIPHNEYTLVTTRLLLNYKRGNTLNGKIKLSQNNTDRYNYVAVNKNVQHTIQLPDNELKFIQGNSSEIITYWFIDCMLIEPISMVNITGLNWLQHGDLLDLKVMYTGSPPFDYCYLYKIGQYNVTGNETCPVKSRTTSNVFPIIHYFSDSDQHTVVVVIENDIGKSVSRVTVMYTGSPPFDYCYLYKIGQYNVTGNETCPVKSRTTSNVFPIIHYFSDSDQHTVVVVIENDIGKSAHPDYKTFRERLRDSFRNAFHFGARDDTDPLTASRYDSTS</sequence>
<dbReference type="AlphaFoldDB" id="A0A0L7KTY2"/>